<dbReference type="PROSITE" id="PS51898">
    <property type="entry name" value="TYR_RECOMBINASE"/>
    <property type="match status" value="1"/>
</dbReference>
<dbReference type="Proteomes" id="UP000192591">
    <property type="component" value="Unassembled WGS sequence"/>
</dbReference>
<dbReference type="GO" id="GO:0015074">
    <property type="term" value="P:DNA integration"/>
    <property type="evidence" value="ECO:0007669"/>
    <property type="project" value="UniProtKB-KW"/>
</dbReference>
<dbReference type="Gene3D" id="1.10.443.10">
    <property type="entry name" value="Intergrase catalytic core"/>
    <property type="match status" value="1"/>
</dbReference>
<dbReference type="PANTHER" id="PTHR30629:SF2">
    <property type="entry name" value="PROPHAGE INTEGRASE INTS-RELATED"/>
    <property type="match status" value="1"/>
</dbReference>
<comment type="similarity">
    <text evidence="1">Belongs to the 'phage' integrase family.</text>
</comment>
<dbReference type="InterPro" id="IPR011010">
    <property type="entry name" value="DNA_brk_join_enz"/>
</dbReference>
<dbReference type="RefSeq" id="WP_081192076.1">
    <property type="nucleotide sequence ID" value="NZ_MWIH01000005.1"/>
</dbReference>
<evidence type="ECO:0000256" key="2">
    <source>
        <dbReference type="ARBA" id="ARBA00022908"/>
    </source>
</evidence>
<name>A0A1V9A7B4_SACPI</name>
<comment type="caution">
    <text evidence="8">The sequence shown here is derived from an EMBL/GenBank/DDBJ whole genome shotgun (WGS) entry which is preliminary data.</text>
</comment>
<keyword evidence="3 5" id="KW-0238">DNA-binding</keyword>
<gene>
    <name evidence="8" type="ORF">B1813_13070</name>
</gene>
<dbReference type="GO" id="GO:0003677">
    <property type="term" value="F:DNA binding"/>
    <property type="evidence" value="ECO:0007669"/>
    <property type="project" value="UniProtKB-UniRule"/>
</dbReference>
<evidence type="ECO:0000256" key="4">
    <source>
        <dbReference type="ARBA" id="ARBA00023172"/>
    </source>
</evidence>
<dbReference type="STRING" id="1962155.B1813_13070"/>
<evidence type="ECO:0000256" key="5">
    <source>
        <dbReference type="PROSITE-ProRule" id="PRU01248"/>
    </source>
</evidence>
<dbReference type="Pfam" id="PF00589">
    <property type="entry name" value="Phage_integrase"/>
    <property type="match status" value="1"/>
</dbReference>
<keyword evidence="9" id="KW-1185">Reference proteome</keyword>
<sequence>MPRTPLEIGTYGKIRYSAVSGGWRARAKFRDYDGRVRDVERTGKTQGKAAQRLRAAIKEWTGSTMGELTGETRLSELAKLWLEGIEDDVARGEKSPSTLDAYRSILARHVMPGLGELRIREATVARIDRFLGTLQRNVGASSAKTARTVLSGMLGLATRYDVIEMNPTREARRISSGVTRKPRALDERERVEWLRQLEQNDKAVRWDLPDLSRFMMATGVRIGEALGVFWQDVDFDVRTVDIAHTVVRVKGQGLLRKAKPKTEKSERLLPLPSWAVQLLRERYRTAWEGGRSLDSPVFPSTDGGLRDPSNVLRVLREIRGCDEFLWVTSHTFRKTTATALDDADVPTRLIADHLGHARPSMTQDTYLGRSTVNPATAAALEGLFDNPSTGKGGDKVGN</sequence>
<dbReference type="PANTHER" id="PTHR30629">
    <property type="entry name" value="PROPHAGE INTEGRASE"/>
    <property type="match status" value="1"/>
</dbReference>
<dbReference type="AlphaFoldDB" id="A0A1V9A7B4"/>
<dbReference type="InterPro" id="IPR010998">
    <property type="entry name" value="Integrase_recombinase_N"/>
</dbReference>
<proteinExistence type="inferred from homology"/>
<dbReference type="PROSITE" id="PS51900">
    <property type="entry name" value="CB"/>
    <property type="match status" value="1"/>
</dbReference>
<feature type="domain" description="Tyr recombinase" evidence="6">
    <location>
        <begin position="180"/>
        <end position="381"/>
    </location>
</feature>
<dbReference type="Gene3D" id="1.10.150.130">
    <property type="match status" value="1"/>
</dbReference>
<evidence type="ECO:0000256" key="3">
    <source>
        <dbReference type="ARBA" id="ARBA00023125"/>
    </source>
</evidence>
<evidence type="ECO:0000259" key="7">
    <source>
        <dbReference type="PROSITE" id="PS51900"/>
    </source>
</evidence>
<dbReference type="GO" id="GO:0006310">
    <property type="term" value="P:DNA recombination"/>
    <property type="evidence" value="ECO:0007669"/>
    <property type="project" value="UniProtKB-KW"/>
</dbReference>
<dbReference type="InterPro" id="IPR050808">
    <property type="entry name" value="Phage_Integrase"/>
</dbReference>
<dbReference type="CDD" id="cd01189">
    <property type="entry name" value="INT_ICEBs1_C_like"/>
    <property type="match status" value="1"/>
</dbReference>
<dbReference type="InterPro" id="IPR002104">
    <property type="entry name" value="Integrase_catalytic"/>
</dbReference>
<dbReference type="SUPFAM" id="SSF56349">
    <property type="entry name" value="DNA breaking-rejoining enzymes"/>
    <property type="match status" value="1"/>
</dbReference>
<reference evidence="8 9" key="1">
    <citation type="submission" date="2017-02" db="EMBL/GenBank/DDBJ databases">
        <title>Draft genome of Saccharomonospora sp. 154.</title>
        <authorList>
            <person name="Alonso-Carmona G.S."/>
            <person name="De La Haba R."/>
            <person name="Vera-Gargallo B."/>
            <person name="Sandoval-Trujillo A.H."/>
            <person name="Ramirez-Duran N."/>
            <person name="Ventosa A."/>
        </authorList>
    </citation>
    <scope>NUCLEOTIDE SEQUENCE [LARGE SCALE GENOMIC DNA]</scope>
    <source>
        <strain evidence="8 9">LRS4.154</strain>
    </source>
</reference>
<evidence type="ECO:0000256" key="1">
    <source>
        <dbReference type="ARBA" id="ARBA00008857"/>
    </source>
</evidence>
<evidence type="ECO:0000313" key="9">
    <source>
        <dbReference type="Proteomes" id="UP000192591"/>
    </source>
</evidence>
<feature type="domain" description="Core-binding (CB)" evidence="7">
    <location>
        <begin position="72"/>
        <end position="158"/>
    </location>
</feature>
<keyword evidence="4" id="KW-0233">DNA recombination</keyword>
<protein>
    <submittedName>
        <fullName evidence="8">Site-specific integrase</fullName>
    </submittedName>
</protein>
<evidence type="ECO:0000259" key="6">
    <source>
        <dbReference type="PROSITE" id="PS51898"/>
    </source>
</evidence>
<dbReference type="EMBL" id="MWIH01000005">
    <property type="protein sequence ID" value="OQO93027.1"/>
    <property type="molecule type" value="Genomic_DNA"/>
</dbReference>
<dbReference type="InterPro" id="IPR044068">
    <property type="entry name" value="CB"/>
</dbReference>
<organism evidence="8 9">
    <name type="scientific">Saccharomonospora piscinae</name>
    <dbReference type="NCBI Taxonomy" id="687388"/>
    <lineage>
        <taxon>Bacteria</taxon>
        <taxon>Bacillati</taxon>
        <taxon>Actinomycetota</taxon>
        <taxon>Actinomycetes</taxon>
        <taxon>Pseudonocardiales</taxon>
        <taxon>Pseudonocardiaceae</taxon>
        <taxon>Saccharomonospora</taxon>
    </lineage>
</organism>
<accession>A0A1V9A7B4</accession>
<dbReference type="InterPro" id="IPR013762">
    <property type="entry name" value="Integrase-like_cat_sf"/>
</dbReference>
<keyword evidence="2" id="KW-0229">DNA integration</keyword>
<evidence type="ECO:0000313" key="8">
    <source>
        <dbReference type="EMBL" id="OQO93027.1"/>
    </source>
</evidence>